<evidence type="ECO:0000256" key="2">
    <source>
        <dbReference type="ARBA" id="ARBA00022532"/>
    </source>
</evidence>
<keyword evidence="5" id="KW-1185">Reference proteome</keyword>
<feature type="domain" description="Isopropylmalate dehydrogenase-like" evidence="3">
    <location>
        <begin position="36"/>
        <end position="99"/>
    </location>
</feature>
<evidence type="ECO:0000256" key="1">
    <source>
        <dbReference type="ARBA" id="ARBA00007769"/>
    </source>
</evidence>
<dbReference type="Proteomes" id="UP000594638">
    <property type="component" value="Unassembled WGS sequence"/>
</dbReference>
<dbReference type="PANTHER" id="PTHR11835">
    <property type="entry name" value="DECARBOXYLATING DEHYDROGENASES-ISOCITRATE, ISOPROPYLMALATE, TARTRATE"/>
    <property type="match status" value="1"/>
</dbReference>
<dbReference type="Gramene" id="OE9A100509T1">
    <property type="protein sequence ID" value="OE9A100509C1"/>
    <property type="gene ID" value="OE9A100509"/>
</dbReference>
<name>A0A8S0TSH1_OLEEU</name>
<evidence type="ECO:0000313" key="4">
    <source>
        <dbReference type="EMBL" id="CAA3007856.1"/>
    </source>
</evidence>
<dbReference type="PANTHER" id="PTHR11835:SF42">
    <property type="entry name" value="ISOCITRATE DEHYDROGENASE [NAD] SUBUNIT BETA, MITOCHONDRIAL"/>
    <property type="match status" value="1"/>
</dbReference>
<dbReference type="InterPro" id="IPR024084">
    <property type="entry name" value="IsoPropMal-DH-like_dom"/>
</dbReference>
<dbReference type="OrthoDB" id="10315200at2759"/>
<dbReference type="Gene3D" id="3.40.718.10">
    <property type="entry name" value="Isopropylmalate Dehydrogenase"/>
    <property type="match status" value="1"/>
</dbReference>
<keyword evidence="2" id="KW-0816">Tricarboxylic acid cycle</keyword>
<sequence>MLIVIHDISQFTTIESQLQKAKRLIPNPMFYRGFGVSKSLKVIPKFSSEHTAKYAFEYAHLNGRKKVTIMNKANIMKLADGLFLESCLEVATKYLGINNEILWITSGCNWLPSPSNLISWLQGCNWSRRWMSKFS</sequence>
<accession>A0A8S0TSH1</accession>
<reference evidence="4 5" key="1">
    <citation type="submission" date="2019-12" db="EMBL/GenBank/DDBJ databases">
        <authorList>
            <person name="Alioto T."/>
            <person name="Alioto T."/>
            <person name="Gomez Garrido J."/>
        </authorList>
    </citation>
    <scope>NUCLEOTIDE SEQUENCE [LARGE SCALE GENOMIC DNA]</scope>
</reference>
<dbReference type="GO" id="GO:0004449">
    <property type="term" value="F:isocitrate dehydrogenase (NAD+) activity"/>
    <property type="evidence" value="ECO:0007669"/>
    <property type="project" value="TreeGrafter"/>
</dbReference>
<evidence type="ECO:0000313" key="5">
    <source>
        <dbReference type="Proteomes" id="UP000594638"/>
    </source>
</evidence>
<protein>
    <submittedName>
        <fullName evidence="4">NAD-dependent isocitrate dehydrogenase</fullName>
    </submittedName>
</protein>
<comment type="caution">
    <text evidence="4">The sequence shown here is derived from an EMBL/GenBank/DDBJ whole genome shotgun (WGS) entry which is preliminary data.</text>
</comment>
<evidence type="ECO:0000259" key="3">
    <source>
        <dbReference type="Pfam" id="PF00180"/>
    </source>
</evidence>
<dbReference type="GO" id="GO:0005739">
    <property type="term" value="C:mitochondrion"/>
    <property type="evidence" value="ECO:0007669"/>
    <property type="project" value="TreeGrafter"/>
</dbReference>
<dbReference type="AlphaFoldDB" id="A0A8S0TSH1"/>
<dbReference type="GO" id="GO:0006102">
    <property type="term" value="P:isocitrate metabolic process"/>
    <property type="evidence" value="ECO:0007669"/>
    <property type="project" value="TreeGrafter"/>
</dbReference>
<gene>
    <name evidence="4" type="ORF">OLEA9_A100509</name>
</gene>
<comment type="similarity">
    <text evidence="1">Belongs to the isocitrate and isopropylmalate dehydrogenases family.</text>
</comment>
<proteinExistence type="inferred from homology"/>
<dbReference type="EMBL" id="CACTIH010007285">
    <property type="protein sequence ID" value="CAA3007856.1"/>
    <property type="molecule type" value="Genomic_DNA"/>
</dbReference>
<dbReference type="GO" id="GO:0006099">
    <property type="term" value="P:tricarboxylic acid cycle"/>
    <property type="evidence" value="ECO:0007669"/>
    <property type="project" value="UniProtKB-KW"/>
</dbReference>
<dbReference type="SUPFAM" id="SSF53659">
    <property type="entry name" value="Isocitrate/Isopropylmalate dehydrogenase-like"/>
    <property type="match status" value="1"/>
</dbReference>
<organism evidence="4 5">
    <name type="scientific">Olea europaea subsp. europaea</name>
    <dbReference type="NCBI Taxonomy" id="158383"/>
    <lineage>
        <taxon>Eukaryota</taxon>
        <taxon>Viridiplantae</taxon>
        <taxon>Streptophyta</taxon>
        <taxon>Embryophyta</taxon>
        <taxon>Tracheophyta</taxon>
        <taxon>Spermatophyta</taxon>
        <taxon>Magnoliopsida</taxon>
        <taxon>eudicotyledons</taxon>
        <taxon>Gunneridae</taxon>
        <taxon>Pentapetalae</taxon>
        <taxon>asterids</taxon>
        <taxon>lamiids</taxon>
        <taxon>Lamiales</taxon>
        <taxon>Oleaceae</taxon>
        <taxon>Oleeae</taxon>
        <taxon>Olea</taxon>
    </lineage>
</organism>
<dbReference type="Pfam" id="PF00180">
    <property type="entry name" value="Iso_dh"/>
    <property type="match status" value="1"/>
</dbReference>